<comment type="caution">
    <text evidence="9">The sequence shown here is derived from an EMBL/GenBank/DDBJ whole genome shotgun (WGS) entry which is preliminary data.</text>
</comment>
<keyword evidence="4 6" id="KW-0862">Zinc</keyword>
<dbReference type="GO" id="GO:0016491">
    <property type="term" value="F:oxidoreductase activity"/>
    <property type="evidence" value="ECO:0007669"/>
    <property type="project" value="UniProtKB-KW"/>
</dbReference>
<accession>A0A167Z9Z9</accession>
<feature type="domain" description="Alcohol dehydrogenase-like N-terminal" evidence="8">
    <location>
        <begin position="117"/>
        <end position="220"/>
    </location>
</feature>
<dbReference type="SUPFAM" id="SSF51735">
    <property type="entry name" value="NAD(P)-binding Rossmann-fold domains"/>
    <property type="match status" value="1"/>
</dbReference>
<gene>
    <name evidence="9" type="ORF">AAP_03031</name>
</gene>
<comment type="similarity">
    <text evidence="2 6">Belongs to the zinc-containing alcohol dehydrogenase family.</text>
</comment>
<dbReference type="InterPro" id="IPR002328">
    <property type="entry name" value="ADH_Zn_CS"/>
</dbReference>
<dbReference type="Gene3D" id="3.40.50.720">
    <property type="entry name" value="NAD(P)-binding Rossmann-like Domain"/>
    <property type="match status" value="1"/>
</dbReference>
<keyword evidence="10" id="KW-1185">Reference proteome</keyword>
<dbReference type="InterPro" id="IPR011032">
    <property type="entry name" value="GroES-like_sf"/>
</dbReference>
<evidence type="ECO:0000256" key="1">
    <source>
        <dbReference type="ARBA" id="ARBA00001947"/>
    </source>
</evidence>
<dbReference type="PROSITE" id="PS00059">
    <property type="entry name" value="ADH_ZINC"/>
    <property type="match status" value="1"/>
</dbReference>
<dbReference type="Pfam" id="PF00107">
    <property type="entry name" value="ADH_zinc_N"/>
    <property type="match status" value="1"/>
</dbReference>
<organism evidence="9 10">
    <name type="scientific">Ascosphaera apis ARSEF 7405</name>
    <dbReference type="NCBI Taxonomy" id="392613"/>
    <lineage>
        <taxon>Eukaryota</taxon>
        <taxon>Fungi</taxon>
        <taxon>Dikarya</taxon>
        <taxon>Ascomycota</taxon>
        <taxon>Pezizomycotina</taxon>
        <taxon>Eurotiomycetes</taxon>
        <taxon>Eurotiomycetidae</taxon>
        <taxon>Onygenales</taxon>
        <taxon>Ascosphaeraceae</taxon>
        <taxon>Ascosphaera</taxon>
    </lineage>
</organism>
<dbReference type="InterPro" id="IPR013154">
    <property type="entry name" value="ADH-like_N"/>
</dbReference>
<evidence type="ECO:0000256" key="4">
    <source>
        <dbReference type="ARBA" id="ARBA00022833"/>
    </source>
</evidence>
<evidence type="ECO:0000313" key="9">
    <source>
        <dbReference type="EMBL" id="KZZ92376.1"/>
    </source>
</evidence>
<dbReference type="GO" id="GO:0008270">
    <property type="term" value="F:zinc ion binding"/>
    <property type="evidence" value="ECO:0007669"/>
    <property type="project" value="InterPro"/>
</dbReference>
<dbReference type="EMBL" id="AZGZ01000011">
    <property type="protein sequence ID" value="KZZ92376.1"/>
    <property type="molecule type" value="Genomic_DNA"/>
</dbReference>
<evidence type="ECO:0000256" key="2">
    <source>
        <dbReference type="ARBA" id="ARBA00008072"/>
    </source>
</evidence>
<evidence type="ECO:0000259" key="8">
    <source>
        <dbReference type="Pfam" id="PF08240"/>
    </source>
</evidence>
<keyword evidence="5" id="KW-0560">Oxidoreductase</keyword>
<dbReference type="PANTHER" id="PTHR42813">
    <property type="entry name" value="ZINC-TYPE ALCOHOL DEHYDROGENASE-LIKE"/>
    <property type="match status" value="1"/>
</dbReference>
<feature type="domain" description="Alcohol dehydrogenase-like C-terminal" evidence="7">
    <location>
        <begin position="268"/>
        <end position="393"/>
    </location>
</feature>
<protein>
    <submittedName>
        <fullName evidence="9">Alcohol dehydrogenase</fullName>
    </submittedName>
</protein>
<evidence type="ECO:0000256" key="5">
    <source>
        <dbReference type="ARBA" id="ARBA00023002"/>
    </source>
</evidence>
<dbReference type="InterPro" id="IPR036291">
    <property type="entry name" value="NAD(P)-bd_dom_sf"/>
</dbReference>
<sequence length="437" mass="46675">MATHYAQAVIGMKHFSLHTSPIKQTLATGSHLARTSVSQTNRTPFAKAIPKIRTAPSLSLFGTPARFTQPPSLTAQARSFSQSSSSFKMATMQALVYAGYNKPQVQERPKPKLQDVGDAIVKMKHATICGTDLHILKGSVATCQEGRILGHEGVGVVEEVGEGVHGFQAGDLVLLACVSKCGICAACRKDMPSHCQTGGWILGNQIDGTQAEYVRIPHASGSMYHLPDSIAPHDALALSDALPTGMEVGTLNAKVRPGKTLAIIGGGPVGLSALLTAKFYTPREILVIDFDDNRLGQAKALGATQVANPKNMNVDQIKEQFSDGEGFDCVIEAVGNQGAFEMAQQLVGIGGDLANLGVHGKPVGLHLESLWDRNLALRSKVVDATSIPTLIQLSEKKIIDPAILISHTFKWSEVEKAYDVFGHAAENKALKVRIDFD</sequence>
<dbReference type="Proteomes" id="UP000242877">
    <property type="component" value="Unassembled WGS sequence"/>
</dbReference>
<dbReference type="InterPro" id="IPR013149">
    <property type="entry name" value="ADH-like_C"/>
</dbReference>
<dbReference type="Pfam" id="PF08240">
    <property type="entry name" value="ADH_N"/>
    <property type="match status" value="1"/>
</dbReference>
<proteinExistence type="inferred from homology"/>
<dbReference type="OrthoDB" id="442947at2759"/>
<keyword evidence="3 6" id="KW-0479">Metal-binding</keyword>
<evidence type="ECO:0000256" key="3">
    <source>
        <dbReference type="ARBA" id="ARBA00022723"/>
    </source>
</evidence>
<dbReference type="VEuPathDB" id="FungiDB:AAP_03031"/>
<dbReference type="PANTHER" id="PTHR42813:SF4">
    <property type="entry name" value="NADP-DEPENDENT ISOPROPANOL DEHYDROGENASE"/>
    <property type="match status" value="1"/>
</dbReference>
<dbReference type="SUPFAM" id="SSF50129">
    <property type="entry name" value="GroES-like"/>
    <property type="match status" value="1"/>
</dbReference>
<reference evidence="9 10" key="1">
    <citation type="journal article" date="2016" name="Genome Biol. Evol.">
        <title>Divergent and convergent evolution of fungal pathogenicity.</title>
        <authorList>
            <person name="Shang Y."/>
            <person name="Xiao G."/>
            <person name="Zheng P."/>
            <person name="Cen K."/>
            <person name="Zhan S."/>
            <person name="Wang C."/>
        </authorList>
    </citation>
    <scope>NUCLEOTIDE SEQUENCE [LARGE SCALE GENOMIC DNA]</scope>
    <source>
        <strain evidence="9 10">ARSEF 7405</strain>
    </source>
</reference>
<dbReference type="AlphaFoldDB" id="A0A167Z9Z9"/>
<evidence type="ECO:0000313" key="10">
    <source>
        <dbReference type="Proteomes" id="UP000242877"/>
    </source>
</evidence>
<evidence type="ECO:0000256" key="6">
    <source>
        <dbReference type="RuleBase" id="RU361277"/>
    </source>
</evidence>
<comment type="cofactor">
    <cofactor evidence="1 6">
        <name>Zn(2+)</name>
        <dbReference type="ChEBI" id="CHEBI:29105"/>
    </cofactor>
</comment>
<evidence type="ECO:0000259" key="7">
    <source>
        <dbReference type="Pfam" id="PF00107"/>
    </source>
</evidence>
<name>A0A167Z9Z9_9EURO</name>
<dbReference type="Gene3D" id="3.90.180.10">
    <property type="entry name" value="Medium-chain alcohol dehydrogenases, catalytic domain"/>
    <property type="match status" value="1"/>
</dbReference>